<dbReference type="Pfam" id="PF12796">
    <property type="entry name" value="Ank_2"/>
    <property type="match status" value="5"/>
</dbReference>
<proteinExistence type="predicted"/>
<evidence type="ECO:0000256" key="2">
    <source>
        <dbReference type="ARBA" id="ARBA00023043"/>
    </source>
</evidence>
<accession>A0A8H6CPA2</accession>
<dbReference type="RefSeq" id="XP_037155386.1">
    <property type="nucleotide sequence ID" value="XM_037299385.1"/>
</dbReference>
<dbReference type="PROSITE" id="PS50088">
    <property type="entry name" value="ANK_REPEAT"/>
    <property type="match status" value="7"/>
</dbReference>
<dbReference type="PROSITE" id="PS50297">
    <property type="entry name" value="ANK_REP_REGION"/>
    <property type="match status" value="6"/>
</dbReference>
<dbReference type="InterPro" id="IPR056884">
    <property type="entry name" value="NPHP3-like_N"/>
</dbReference>
<dbReference type="SMART" id="SM00248">
    <property type="entry name" value="ANK"/>
    <property type="match status" value="13"/>
</dbReference>
<feature type="domain" description="Nephrocystin 3-like N-terminal" evidence="6">
    <location>
        <begin position="413"/>
        <end position="582"/>
    </location>
</feature>
<sequence length="1313" mass="145638">MASEQASRSRRGKGEHKSMRHKIKGFFKGFFWHKKNATIPQAGSQVAQPKEDSKTTNDSELLQPSKHEMSLENSLKRQKSPLATGQEPHPPLTQHGHDKDLVAIEDARNSKDSAIGDAKNPEDSADGDAKNPEDSADGDAKNSKDLWLQAYEALKRRDKDLVAAYEDQLADLASTITNSADPSLSPELIETIINSELQHRKAAQWVVMVGKKPVRVREQGEKVITFIIWSNDIVSQALSAQPVIEEQYLRDANKIADPGFVQAVVELYSNIFEYQFRLICHLSRSSAKRAFRSTLELDKWGDMLKKVQTSNDSCEKYCPLSDRQREKTFYNNASDHMLRSLDIQKRILDMFEASQASRQQDRREDKESRQQDRRDDIKSRQQDRREDKEDKLLESLASDYKSDKDSVSVRVPGTCEWFFEDKRFLEWRDNEHSRLLWVSAGPGCGKSVLSRSLIDDRRVCTSAMTSTVCYFFFKDGQEQRMRGANALSAMLHQLFENTALISHALPKARTYGTKLRDAFGELWEILTKCAQDSEAGEIICIIDALDECEKNSRCQLQDELVRFSSQVDKSSSHKLKFLVTSRPYDDLEDGFRPLSDVSTYLHFDEDDKSQRIGQDIDLVIDHEMPRIAKGFSAEHCNSITKRLKKMNNRTYLWLFLTIDIITRSPSAYGKESDIGSLLSDLPSEVSSAYEKILSRSSDPERARILLQLIMAATRPLSLQEVNVALTLATQKENCTSYKQLDLWPPENFKSTIQNICGLFVSVHDGKVSLIHQTAREFLLIRNTELPSNKWQGYLDMTTAHCTMFQICLDYLNLHEFTIPVDQLDPDNPLQQRDELFQYAALNWAIHYVSQDSERVKDSCGAAKLCDISLPQRSDWFDTYCDEAYLYPADWNSLGIASLLGLRDVAETFLNKGADIGAQGEGFANALCAASEGGHEKVVQMLLDKGADININTQGGLYDNALCAALQEGYEKIVQMLLDKEADFDAQNGYYGNALCVASRGGYEKVVQILLKKEVDINIQGEHYGDALYAASQEGHEKVVEMLLDKEADGFGKALCAASRGGYEKVVQMFLNKEADVSAQGESFGNALYAASEGGHKKVVQLLLGKGADINAQGGDYGTALQAASLGGYDQIVQMLLDKGADVKAQGGEALQAASEGGHEKVVTMLLDNGADVNAQGGDYGFGNALYAASEGGHKKVVLMLLDKGVDVKAQGEEALQAASSGGYDKVVQMLLDRGVDVNAQGGYYGNALQAASEGGHEKVVTMLLDNGADVNAQGGVYGNALQAASSGGYDKVVQILLDKGADVKAQGGKYVRW</sequence>
<dbReference type="EMBL" id="JACCJB010000005">
    <property type="protein sequence ID" value="KAF6227078.1"/>
    <property type="molecule type" value="Genomic_DNA"/>
</dbReference>
<feature type="compositionally biased region" description="Basic and acidic residues" evidence="4">
    <location>
        <begin position="359"/>
        <end position="388"/>
    </location>
</feature>
<dbReference type="SUPFAM" id="SSF52540">
    <property type="entry name" value="P-loop containing nucleoside triphosphate hydrolases"/>
    <property type="match status" value="1"/>
</dbReference>
<feature type="region of interest" description="Disordered" evidence="4">
    <location>
        <begin position="354"/>
        <end position="388"/>
    </location>
</feature>
<feature type="repeat" description="ANK" evidence="3">
    <location>
        <begin position="1243"/>
        <end position="1275"/>
    </location>
</feature>
<feature type="domain" description="GPI inositol-deacylase winged helix" evidence="5">
    <location>
        <begin position="698"/>
        <end position="780"/>
    </location>
</feature>
<evidence type="ECO:0000256" key="4">
    <source>
        <dbReference type="SAM" id="MobiDB-lite"/>
    </source>
</evidence>
<feature type="compositionally biased region" description="Basic and acidic residues" evidence="4">
    <location>
        <begin position="119"/>
        <end position="141"/>
    </location>
</feature>
<feature type="repeat" description="ANK" evidence="3">
    <location>
        <begin position="921"/>
        <end position="953"/>
    </location>
</feature>
<dbReference type="InterPro" id="IPR054471">
    <property type="entry name" value="GPIID_WHD"/>
</dbReference>
<evidence type="ECO:0000313" key="7">
    <source>
        <dbReference type="EMBL" id="KAF6227078.1"/>
    </source>
</evidence>
<dbReference type="Pfam" id="PF24883">
    <property type="entry name" value="NPHP3_N"/>
    <property type="match status" value="1"/>
</dbReference>
<feature type="repeat" description="ANK" evidence="3">
    <location>
        <begin position="1115"/>
        <end position="1147"/>
    </location>
</feature>
<keyword evidence="1" id="KW-0677">Repeat</keyword>
<feature type="repeat" description="ANK" evidence="3">
    <location>
        <begin position="1082"/>
        <end position="1114"/>
    </location>
</feature>
<feature type="repeat" description="ANK" evidence="3">
    <location>
        <begin position="1145"/>
        <end position="1177"/>
    </location>
</feature>
<keyword evidence="8" id="KW-1185">Reference proteome</keyword>
<keyword evidence="2 3" id="KW-0040">ANK repeat</keyword>
<evidence type="ECO:0000256" key="3">
    <source>
        <dbReference type="PROSITE-ProRule" id="PRU00023"/>
    </source>
</evidence>
<dbReference type="PANTHER" id="PTHR24198:SF165">
    <property type="entry name" value="ANKYRIN REPEAT-CONTAINING PROTEIN-RELATED"/>
    <property type="match status" value="1"/>
</dbReference>
<evidence type="ECO:0000259" key="6">
    <source>
        <dbReference type="Pfam" id="PF24883"/>
    </source>
</evidence>
<reference evidence="7 8" key="1">
    <citation type="journal article" date="2020" name="Genomics">
        <title>Complete, high-quality genomes from long-read metagenomic sequencing of two wolf lichen thalli reveals enigmatic genome architecture.</title>
        <authorList>
            <person name="McKenzie S.K."/>
            <person name="Walston R.F."/>
            <person name="Allen J.L."/>
        </authorList>
    </citation>
    <scope>NUCLEOTIDE SEQUENCE [LARGE SCALE GENOMIC DNA]</scope>
    <source>
        <strain evidence="7">WasteWater1</strain>
    </source>
</reference>
<feature type="region of interest" description="Disordered" evidence="4">
    <location>
        <begin position="110"/>
        <end position="141"/>
    </location>
</feature>
<feature type="repeat" description="ANK" evidence="3">
    <location>
        <begin position="1279"/>
        <end position="1308"/>
    </location>
</feature>
<feature type="repeat" description="ANK" evidence="3">
    <location>
        <begin position="1210"/>
        <end position="1242"/>
    </location>
</feature>
<name>A0A8H6CPA2_9LECA</name>
<dbReference type="GeneID" id="59336915"/>
<evidence type="ECO:0000259" key="5">
    <source>
        <dbReference type="Pfam" id="PF22939"/>
    </source>
</evidence>
<organism evidence="7 8">
    <name type="scientific">Letharia lupina</name>
    <dbReference type="NCBI Taxonomy" id="560253"/>
    <lineage>
        <taxon>Eukaryota</taxon>
        <taxon>Fungi</taxon>
        <taxon>Dikarya</taxon>
        <taxon>Ascomycota</taxon>
        <taxon>Pezizomycotina</taxon>
        <taxon>Lecanoromycetes</taxon>
        <taxon>OSLEUM clade</taxon>
        <taxon>Lecanoromycetidae</taxon>
        <taxon>Lecanorales</taxon>
        <taxon>Lecanorineae</taxon>
        <taxon>Parmeliaceae</taxon>
        <taxon>Letharia</taxon>
    </lineage>
</organism>
<dbReference type="InterPro" id="IPR027417">
    <property type="entry name" value="P-loop_NTPase"/>
</dbReference>
<comment type="caution">
    <text evidence="7">The sequence shown here is derived from an EMBL/GenBank/DDBJ whole genome shotgun (WGS) entry which is preliminary data.</text>
</comment>
<feature type="region of interest" description="Disordered" evidence="4">
    <location>
        <begin position="1"/>
        <end position="21"/>
    </location>
</feature>
<dbReference type="SUPFAM" id="SSF48403">
    <property type="entry name" value="Ankyrin repeat"/>
    <property type="match status" value="2"/>
</dbReference>
<protein>
    <submittedName>
        <fullName evidence="7">Uncharacterized protein</fullName>
    </submittedName>
</protein>
<dbReference type="Gene3D" id="3.40.50.300">
    <property type="entry name" value="P-loop containing nucleotide triphosphate hydrolases"/>
    <property type="match status" value="1"/>
</dbReference>
<dbReference type="InterPro" id="IPR036770">
    <property type="entry name" value="Ankyrin_rpt-contain_sf"/>
</dbReference>
<dbReference type="InterPro" id="IPR002110">
    <property type="entry name" value="Ankyrin_rpt"/>
</dbReference>
<evidence type="ECO:0000313" key="8">
    <source>
        <dbReference type="Proteomes" id="UP000593566"/>
    </source>
</evidence>
<gene>
    <name evidence="7" type="ORF">HO133_008519</name>
</gene>
<feature type="compositionally biased region" description="Basic residues" evidence="4">
    <location>
        <begin position="8"/>
        <end position="21"/>
    </location>
</feature>
<dbReference type="Pfam" id="PF22939">
    <property type="entry name" value="WHD_GPIID"/>
    <property type="match status" value="1"/>
</dbReference>
<evidence type="ECO:0000256" key="1">
    <source>
        <dbReference type="ARBA" id="ARBA00022737"/>
    </source>
</evidence>
<dbReference type="PANTHER" id="PTHR24198">
    <property type="entry name" value="ANKYRIN REPEAT AND PROTEIN KINASE DOMAIN-CONTAINING PROTEIN"/>
    <property type="match status" value="1"/>
</dbReference>
<dbReference type="Proteomes" id="UP000593566">
    <property type="component" value="Unassembled WGS sequence"/>
</dbReference>
<feature type="region of interest" description="Disordered" evidence="4">
    <location>
        <begin position="39"/>
        <end position="97"/>
    </location>
</feature>
<dbReference type="Gene3D" id="1.25.40.20">
    <property type="entry name" value="Ankyrin repeat-containing domain"/>
    <property type="match status" value="3"/>
</dbReference>